<dbReference type="Proteomes" id="UP000307510">
    <property type="component" value="Unassembled WGS sequence"/>
</dbReference>
<gene>
    <name evidence="2" type="ORF">FEA48_14065</name>
</gene>
<accession>A0A5R9A3T7</accession>
<dbReference type="AlphaFoldDB" id="A0A5R9A3T7"/>
<evidence type="ECO:0000313" key="3">
    <source>
        <dbReference type="Proteomes" id="UP000307510"/>
    </source>
</evidence>
<organism evidence="2 3">
    <name type="scientific">Pseudomonas nitroreducens</name>
    <dbReference type="NCBI Taxonomy" id="46680"/>
    <lineage>
        <taxon>Bacteria</taxon>
        <taxon>Pseudomonadati</taxon>
        <taxon>Pseudomonadota</taxon>
        <taxon>Gammaproteobacteria</taxon>
        <taxon>Pseudomonadales</taxon>
        <taxon>Pseudomonadaceae</taxon>
        <taxon>Pseudomonas</taxon>
    </lineage>
</organism>
<name>A0A5R9A3T7_PSENT</name>
<reference evidence="3" key="2">
    <citation type="submission" date="2019-06" db="EMBL/GenBank/DDBJ databases">
        <title>AzeR, a transcriptional regulator that responds to azelaic acid in Pseudomonas nitroreducens.</title>
        <authorList>
            <person name="Bez C."/>
            <person name="Javvadi S.G."/>
            <person name="Bertani I."/>
            <person name="Devescovi G."/>
            <person name="Studholme D.J."/>
            <person name="Geller A."/>
            <person name="Levy A."/>
            <person name="Venturi V."/>
        </authorList>
    </citation>
    <scope>NUCLEOTIDE SEQUENCE [LARGE SCALE GENOMIC DNA]</scope>
    <source>
        <strain evidence="3">DSM 9128</strain>
    </source>
</reference>
<dbReference type="GO" id="GO:0005829">
    <property type="term" value="C:cytosol"/>
    <property type="evidence" value="ECO:0007669"/>
    <property type="project" value="TreeGrafter"/>
</dbReference>
<dbReference type="PANTHER" id="PTHR38444">
    <property type="entry name" value="ENTEROBACTIN BIOSYNTHESIS PROTEIN YBDZ"/>
    <property type="match status" value="1"/>
</dbReference>
<dbReference type="PANTHER" id="PTHR38444:SF1">
    <property type="entry name" value="ENTEROBACTIN BIOSYNTHESIS PROTEIN YBDZ"/>
    <property type="match status" value="1"/>
</dbReference>
<feature type="domain" description="MbtH-like" evidence="1">
    <location>
        <begin position="1"/>
        <end position="51"/>
    </location>
</feature>
<dbReference type="InterPro" id="IPR005153">
    <property type="entry name" value="MbtH-like_dom"/>
</dbReference>
<protein>
    <submittedName>
        <fullName evidence="2">MbtH family protein</fullName>
    </submittedName>
</protein>
<dbReference type="Gene3D" id="3.90.820.10">
    <property type="entry name" value="Structural Genomics, Unknown Function 30-nov-00 1gh9 Mol_id"/>
    <property type="match status" value="1"/>
</dbReference>
<dbReference type="SMART" id="SM00923">
    <property type="entry name" value="MbtH"/>
    <property type="match status" value="1"/>
</dbReference>
<reference evidence="2 3" key="1">
    <citation type="submission" date="2019-05" db="EMBL/GenBank/DDBJ databases">
        <authorList>
            <person name="Moore K."/>
            <person name="O'Neill P."/>
            <person name="Farbos A."/>
            <person name="Studholme D.J."/>
        </authorList>
    </citation>
    <scope>NUCLEOTIDE SEQUENCE [LARGE SCALE GENOMIC DNA]</scope>
    <source>
        <strain evidence="2 3">DSM 9128</strain>
    </source>
</reference>
<dbReference type="EMBL" id="VASG01000004">
    <property type="protein sequence ID" value="TLP73369.1"/>
    <property type="molecule type" value="Genomic_DNA"/>
</dbReference>
<dbReference type="GO" id="GO:0019290">
    <property type="term" value="P:siderophore biosynthetic process"/>
    <property type="evidence" value="ECO:0007669"/>
    <property type="project" value="TreeGrafter"/>
</dbReference>
<evidence type="ECO:0000259" key="1">
    <source>
        <dbReference type="SMART" id="SM00923"/>
    </source>
</evidence>
<proteinExistence type="predicted"/>
<dbReference type="InterPro" id="IPR038020">
    <property type="entry name" value="MbtH-like_sf"/>
</dbReference>
<dbReference type="SUPFAM" id="SSF160582">
    <property type="entry name" value="MbtH-like"/>
    <property type="match status" value="1"/>
</dbReference>
<dbReference type="RefSeq" id="WP_138214346.1">
    <property type="nucleotide sequence ID" value="NZ_VASG01000004.1"/>
</dbReference>
<dbReference type="Pfam" id="PF03621">
    <property type="entry name" value="MbtH"/>
    <property type="match status" value="1"/>
</dbReference>
<comment type="caution">
    <text evidence="2">The sequence shown here is derived from an EMBL/GenBank/DDBJ whole genome shotgun (WGS) entry which is preliminary data.</text>
</comment>
<dbReference type="InterPro" id="IPR037407">
    <property type="entry name" value="MLP_fam"/>
</dbReference>
<evidence type="ECO:0000313" key="2">
    <source>
        <dbReference type="EMBL" id="TLP73369.1"/>
    </source>
</evidence>
<sequence length="72" mass="8190">MAFDREDAVYKVLVNGEEQYSLWPQYKEVPAGWREAGKQGSKAECLAFVEANWTDMRPLSLRQKMDGQAAGH</sequence>